<comment type="caution">
    <text evidence="1">Lacks conserved residue(s) required for the propagation of feature annotation.</text>
</comment>
<sequence length="213" mass="23569">MHFFEGHCRCQDRFEGVFCEREPCLNGGRRAKGFLNNKCYCPYGLTGERCEKVTHCIEGKGTLIDGKCRCEDRWSGLFCHLRTCYNGVTVGGGDETFCLCDIGYTGPFCDSPIVCIHGTITSENRCICEERWDGNDCNKCAANYQYENGLCKSVVTETSLIINGKKSVILWPLIAVGVGAIALIVLSAFVFVYFIKNHHAKSSLPNSESGTDV</sequence>
<dbReference type="STRING" id="318479.A0A0N4UAR0"/>
<evidence type="ECO:0000313" key="5">
    <source>
        <dbReference type="Proteomes" id="UP000038040"/>
    </source>
</evidence>
<dbReference type="SMART" id="SM00181">
    <property type="entry name" value="EGF"/>
    <property type="match status" value="2"/>
</dbReference>
<dbReference type="PANTHER" id="PTHR24035">
    <property type="entry name" value="MULTIPLE EPIDERMAL GROWTH FACTOR-LIKE DOMAINS PROTEIN"/>
    <property type="match status" value="1"/>
</dbReference>
<evidence type="ECO:0000313" key="6">
    <source>
        <dbReference type="Proteomes" id="UP000274756"/>
    </source>
</evidence>
<dbReference type="PROSITE" id="PS00022">
    <property type="entry name" value="EGF_1"/>
    <property type="match status" value="2"/>
</dbReference>
<dbReference type="AlphaFoldDB" id="A0A0N4UAR0"/>
<keyword evidence="2" id="KW-1133">Transmembrane helix</keyword>
<evidence type="ECO:0000256" key="2">
    <source>
        <dbReference type="SAM" id="Phobius"/>
    </source>
</evidence>
<accession>A0A0N4UAR0</accession>
<evidence type="ECO:0000313" key="4">
    <source>
        <dbReference type="EMBL" id="VDN58161.1"/>
    </source>
</evidence>
<keyword evidence="1" id="KW-0245">EGF-like domain</keyword>
<dbReference type="SUPFAM" id="SSF57196">
    <property type="entry name" value="EGF/Laminin"/>
    <property type="match status" value="1"/>
</dbReference>
<dbReference type="PANTHER" id="PTHR24035:SF109">
    <property type="entry name" value="PROTEIN DRAPER"/>
    <property type="match status" value="1"/>
</dbReference>
<dbReference type="OrthoDB" id="10045365at2759"/>
<dbReference type="WBParaSite" id="DME_0000425101-mRNA-1">
    <property type="protein sequence ID" value="DME_0000425101-mRNA-1"/>
    <property type="gene ID" value="DME_0000425101"/>
</dbReference>
<dbReference type="EMBL" id="UYYG01001166">
    <property type="protein sequence ID" value="VDN58161.1"/>
    <property type="molecule type" value="Genomic_DNA"/>
</dbReference>
<protein>
    <submittedName>
        <fullName evidence="7">EGF-like domain-containing protein</fullName>
    </submittedName>
</protein>
<dbReference type="PROSITE" id="PS50026">
    <property type="entry name" value="EGF_3"/>
    <property type="match status" value="2"/>
</dbReference>
<feature type="disulfide bond" evidence="1">
    <location>
        <begin position="100"/>
        <end position="109"/>
    </location>
</feature>
<dbReference type="Gene3D" id="2.10.25.10">
    <property type="entry name" value="Laminin"/>
    <property type="match status" value="2"/>
</dbReference>
<dbReference type="Proteomes" id="UP000274756">
    <property type="component" value="Unassembled WGS sequence"/>
</dbReference>
<evidence type="ECO:0000256" key="1">
    <source>
        <dbReference type="PROSITE-ProRule" id="PRU00076"/>
    </source>
</evidence>
<evidence type="ECO:0000313" key="7">
    <source>
        <dbReference type="WBParaSite" id="DME_0000425101-mRNA-1"/>
    </source>
</evidence>
<keyword evidence="1" id="KW-1015">Disulfide bond</keyword>
<keyword evidence="2" id="KW-0812">Transmembrane</keyword>
<dbReference type="Proteomes" id="UP000038040">
    <property type="component" value="Unplaced"/>
</dbReference>
<keyword evidence="2" id="KW-0472">Membrane</keyword>
<feature type="domain" description="EGF-like" evidence="3">
    <location>
        <begin position="15"/>
        <end position="51"/>
    </location>
</feature>
<evidence type="ECO:0000259" key="3">
    <source>
        <dbReference type="PROSITE" id="PS50026"/>
    </source>
</evidence>
<dbReference type="InterPro" id="IPR000742">
    <property type="entry name" value="EGF"/>
</dbReference>
<name>A0A0N4UAR0_DRAME</name>
<organism evidence="5 7">
    <name type="scientific">Dracunculus medinensis</name>
    <name type="common">Guinea worm</name>
    <dbReference type="NCBI Taxonomy" id="318479"/>
    <lineage>
        <taxon>Eukaryota</taxon>
        <taxon>Metazoa</taxon>
        <taxon>Ecdysozoa</taxon>
        <taxon>Nematoda</taxon>
        <taxon>Chromadorea</taxon>
        <taxon>Rhabditida</taxon>
        <taxon>Spirurina</taxon>
        <taxon>Dracunculoidea</taxon>
        <taxon>Dracunculidae</taxon>
        <taxon>Dracunculus</taxon>
    </lineage>
</organism>
<dbReference type="InterPro" id="IPR052108">
    <property type="entry name" value="MEGF/SIB"/>
</dbReference>
<proteinExistence type="predicted"/>
<feature type="disulfide bond" evidence="1">
    <location>
        <begin position="41"/>
        <end position="50"/>
    </location>
</feature>
<reference evidence="4 6" key="2">
    <citation type="submission" date="2018-11" db="EMBL/GenBank/DDBJ databases">
        <authorList>
            <consortium name="Pathogen Informatics"/>
        </authorList>
    </citation>
    <scope>NUCLEOTIDE SEQUENCE [LARGE SCALE GENOMIC DNA]</scope>
</reference>
<reference evidence="7" key="1">
    <citation type="submission" date="2017-02" db="UniProtKB">
        <authorList>
            <consortium name="WormBaseParasite"/>
        </authorList>
    </citation>
    <scope>IDENTIFICATION</scope>
</reference>
<feature type="transmembrane region" description="Helical" evidence="2">
    <location>
        <begin position="169"/>
        <end position="195"/>
    </location>
</feature>
<feature type="domain" description="EGF-like" evidence="3">
    <location>
        <begin position="75"/>
        <end position="110"/>
    </location>
</feature>
<gene>
    <name evidence="4" type="ORF">DME_LOCUS8134</name>
</gene>
<keyword evidence="6" id="KW-1185">Reference proteome</keyword>
<dbReference type="PROSITE" id="PS01186">
    <property type="entry name" value="EGF_2"/>
    <property type="match status" value="1"/>
</dbReference>